<name>A0A9D4TEU9_CHLVU</name>
<feature type="region of interest" description="Disordered" evidence="4">
    <location>
        <begin position="233"/>
        <end position="258"/>
    </location>
</feature>
<dbReference type="GO" id="GO:0005634">
    <property type="term" value="C:nucleus"/>
    <property type="evidence" value="ECO:0007669"/>
    <property type="project" value="InterPro"/>
</dbReference>
<feature type="transmembrane region" description="Helical" evidence="5">
    <location>
        <begin position="1181"/>
        <end position="1200"/>
    </location>
</feature>
<feature type="compositionally biased region" description="Basic residues" evidence="4">
    <location>
        <begin position="67"/>
        <end position="80"/>
    </location>
</feature>
<evidence type="ECO:0000313" key="7">
    <source>
        <dbReference type="EMBL" id="KAI3423867.1"/>
    </source>
</evidence>
<dbReference type="InterPro" id="IPR036893">
    <property type="entry name" value="SBP_sf"/>
</dbReference>
<keyword evidence="1" id="KW-0479">Metal-binding</keyword>
<keyword evidence="5" id="KW-0812">Transmembrane</keyword>
<dbReference type="OrthoDB" id="514967at2759"/>
<feature type="region of interest" description="Disordered" evidence="4">
    <location>
        <begin position="1075"/>
        <end position="1097"/>
    </location>
</feature>
<evidence type="ECO:0000313" key="8">
    <source>
        <dbReference type="Proteomes" id="UP001055712"/>
    </source>
</evidence>
<feature type="compositionally biased region" description="Basic and acidic residues" evidence="4">
    <location>
        <begin position="746"/>
        <end position="759"/>
    </location>
</feature>
<dbReference type="InterPro" id="IPR044817">
    <property type="entry name" value="SBP-like"/>
</dbReference>
<feature type="region of interest" description="Disordered" evidence="4">
    <location>
        <begin position="732"/>
        <end position="799"/>
    </location>
</feature>
<dbReference type="GO" id="GO:0008270">
    <property type="term" value="F:zinc ion binding"/>
    <property type="evidence" value="ECO:0007669"/>
    <property type="project" value="UniProtKB-KW"/>
</dbReference>
<feature type="compositionally biased region" description="Acidic residues" evidence="4">
    <location>
        <begin position="780"/>
        <end position="799"/>
    </location>
</feature>
<dbReference type="Pfam" id="PF03110">
    <property type="entry name" value="SBP"/>
    <property type="match status" value="1"/>
</dbReference>
<accession>A0A9D4TEU9</accession>
<evidence type="ECO:0000256" key="5">
    <source>
        <dbReference type="SAM" id="Phobius"/>
    </source>
</evidence>
<evidence type="ECO:0000256" key="2">
    <source>
        <dbReference type="ARBA" id="ARBA00022771"/>
    </source>
</evidence>
<dbReference type="SUPFAM" id="SSF103612">
    <property type="entry name" value="SBT domain"/>
    <property type="match status" value="1"/>
</dbReference>
<dbReference type="EMBL" id="SIDB01000014">
    <property type="protein sequence ID" value="KAI3423867.1"/>
    <property type="molecule type" value="Genomic_DNA"/>
</dbReference>
<dbReference type="Gene3D" id="4.10.1100.10">
    <property type="entry name" value="Transcription factor, SBP-box domain"/>
    <property type="match status" value="1"/>
</dbReference>
<feature type="region of interest" description="Disordered" evidence="4">
    <location>
        <begin position="1137"/>
        <end position="1156"/>
    </location>
</feature>
<dbReference type="AlphaFoldDB" id="A0A9D4TEU9"/>
<proteinExistence type="predicted"/>
<keyword evidence="5" id="KW-1133">Transmembrane helix</keyword>
<dbReference type="PROSITE" id="PS51141">
    <property type="entry name" value="ZF_SBP"/>
    <property type="match status" value="1"/>
</dbReference>
<dbReference type="Proteomes" id="UP001055712">
    <property type="component" value="Unassembled WGS sequence"/>
</dbReference>
<keyword evidence="3" id="KW-0862">Zinc</keyword>
<gene>
    <name evidence="7" type="ORF">D9Q98_009701</name>
</gene>
<feature type="compositionally biased region" description="Gly residues" evidence="4">
    <location>
        <begin position="233"/>
        <end position="251"/>
    </location>
</feature>
<dbReference type="PANTHER" id="PTHR31251">
    <property type="entry name" value="SQUAMOSA PROMOTER-BINDING-LIKE PROTEIN 4"/>
    <property type="match status" value="1"/>
</dbReference>
<feature type="domain" description="SBP-type" evidence="6">
    <location>
        <begin position="82"/>
        <end position="160"/>
    </location>
</feature>
<reference evidence="7" key="2">
    <citation type="submission" date="2020-11" db="EMBL/GenBank/DDBJ databases">
        <authorList>
            <person name="Cecchin M."/>
            <person name="Marcolungo L."/>
            <person name="Rossato M."/>
            <person name="Girolomoni L."/>
            <person name="Cosentino E."/>
            <person name="Cuine S."/>
            <person name="Li-Beisson Y."/>
            <person name="Delledonne M."/>
            <person name="Ballottari M."/>
        </authorList>
    </citation>
    <scope>NUCLEOTIDE SEQUENCE</scope>
    <source>
        <strain evidence="7">211/11P</strain>
        <tissue evidence="7">Whole cell</tissue>
    </source>
</reference>
<feature type="region of interest" description="Disordered" evidence="4">
    <location>
        <begin position="160"/>
        <end position="189"/>
    </location>
</feature>
<dbReference type="PANTHER" id="PTHR31251:SF169">
    <property type="entry name" value="SQUAMOSA PROMOTER-BINDING-LIKE PROTEIN 8"/>
    <property type="match status" value="1"/>
</dbReference>
<evidence type="ECO:0000256" key="1">
    <source>
        <dbReference type="ARBA" id="ARBA00022723"/>
    </source>
</evidence>
<keyword evidence="5" id="KW-0472">Membrane</keyword>
<reference evidence="7" key="1">
    <citation type="journal article" date="2019" name="Plant J.">
        <title>Chlorella vulgaris genome assembly and annotation reveals the molecular basis for metabolic acclimation to high light conditions.</title>
        <authorList>
            <person name="Cecchin M."/>
            <person name="Marcolungo L."/>
            <person name="Rossato M."/>
            <person name="Girolomoni L."/>
            <person name="Cosentino E."/>
            <person name="Cuine S."/>
            <person name="Li-Beisson Y."/>
            <person name="Delledonne M."/>
            <person name="Ballottari M."/>
        </authorList>
    </citation>
    <scope>NUCLEOTIDE SEQUENCE</scope>
    <source>
        <strain evidence="7">211/11P</strain>
    </source>
</reference>
<feature type="region of interest" description="Disordered" evidence="4">
    <location>
        <begin position="22"/>
        <end position="81"/>
    </location>
</feature>
<sequence>MAGWSAGDYHWDPQALVAIPAVETGTPGNPSAEQPVWGVPSRLSPFEQPTDGHADLSGTSGSPKVNGKAKKRGNAPRRRAPSSVCQVVGCGTLIQGGKSFFRLQRICEAHARAMAVTDASGHMLRFCQQCTRMHPLSEFQDAKRSCIAALKRRAQRKAALRDERRQEQAAAAAVQAPGSNSGTQSKAGKVSLPSAAADLYGSQQPPCAMVASAGAVSSDSGTLGSDFLSPLGGGGFHTDGSGSGTLGGSSGGQLPPDSVLLQQQPSELVHQQHHQQAHLLTAQQQQAHLFAPQHSAASSQLLGSDWLTQHNLLAPVNHSGILSPQHSLRQHGQLLRPAGAASGVFPHQCSPLSAPLGVPVPLDTAGSAAYVGITGVGSSSLPALPQANAHHEHRRLSELPTISAAELDMLLALDPDSLADSLLARTAASSSVESAGGLSDSLRRPSPSNALVSSGGFLGRDLGVGRSEAQAVPGTAVTASGYGSVPTQSAVPRPIARHSPTSAAPQLAAWPAARAAVAALHAAASITPGGVPTEFVAVRLSLKMYGLYPDQLPPNVRADLQRCLLDYPTVLTGAVRSGCTHLTVNLLATSIEAAALQQPSGAAAALAGLLQAWQQPSEGQQAWLLPAGLPLLKVVADVEKGGAAALLCPVVNRRLQPESAAVYAISADSVAAAQQRLQLSLAPSTPAITTVGACSGQFEMHCSAVGHLLAGEHSGSSQRTLHCRSRGRHIPVALLQPRSSGAGSAEDVRAAATAERDGSDCDTSGSDEEQQQQQQQQQGEQEDEQAGQEAEAEQQEEEAEQALRLLLQQVDAAEVWVPAAQDHAGLYEFELATGPWMGISVPFLVLPAELGAAAVELQSMAAAPQAAVPPNLLRLVSLVREHQESQQQVATAAATCSAANAAALQGRHAAAYPPSGVARLAAAARMLCALCVRRQCPALLRLLLPTAIAGDDTAAAAAALDAQLAPLGLLGTAAATGNAGLLWALADVAPAAAGHSWQQAYVSSGLTPLHLAAALGPQLTEEAAAALVAASGGQASTARSWCTARAEGWTARQVATAAGCSALLGLLGSTAAAVGEEGAPPSATDEGPGTSGGDLLKPLCKQQPLLQSGAGADDAASAGAAAQEPLLPQQQLEWDDGAEGVKKPGGGYFAGSTGLEPTPGRLPVTAAQLEAWRRRPMHPGVLVLVGGGAILVALGLVMALKAGLYD</sequence>
<dbReference type="GO" id="GO:0003677">
    <property type="term" value="F:DNA binding"/>
    <property type="evidence" value="ECO:0007669"/>
    <property type="project" value="InterPro"/>
</dbReference>
<keyword evidence="8" id="KW-1185">Reference proteome</keyword>
<dbReference type="InterPro" id="IPR004333">
    <property type="entry name" value="SBP_dom"/>
</dbReference>
<feature type="compositionally biased region" description="Polar residues" evidence="4">
    <location>
        <begin position="177"/>
        <end position="186"/>
    </location>
</feature>
<comment type="caution">
    <text evidence="7">The sequence shown here is derived from an EMBL/GenBank/DDBJ whole genome shotgun (WGS) entry which is preliminary data.</text>
</comment>
<protein>
    <recommendedName>
        <fullName evidence="6">SBP-type domain-containing protein</fullName>
    </recommendedName>
</protein>
<evidence type="ECO:0000259" key="6">
    <source>
        <dbReference type="PROSITE" id="PS51141"/>
    </source>
</evidence>
<evidence type="ECO:0000256" key="3">
    <source>
        <dbReference type="ARBA" id="ARBA00022833"/>
    </source>
</evidence>
<evidence type="ECO:0000256" key="4">
    <source>
        <dbReference type="SAM" id="MobiDB-lite"/>
    </source>
</evidence>
<organism evidence="7 8">
    <name type="scientific">Chlorella vulgaris</name>
    <name type="common">Green alga</name>
    <dbReference type="NCBI Taxonomy" id="3077"/>
    <lineage>
        <taxon>Eukaryota</taxon>
        <taxon>Viridiplantae</taxon>
        <taxon>Chlorophyta</taxon>
        <taxon>core chlorophytes</taxon>
        <taxon>Trebouxiophyceae</taxon>
        <taxon>Chlorellales</taxon>
        <taxon>Chlorellaceae</taxon>
        <taxon>Chlorella clade</taxon>
        <taxon>Chlorella</taxon>
    </lineage>
</organism>
<keyword evidence="2" id="KW-0863">Zinc-finger</keyword>